<evidence type="ECO:0000259" key="2">
    <source>
        <dbReference type="Pfam" id="PF01425"/>
    </source>
</evidence>
<protein>
    <submittedName>
        <fullName evidence="3">Putative Amidase</fullName>
    </submittedName>
</protein>
<organism evidence="3 4">
    <name type="scientific">Streptomyces afghaniensis 772</name>
    <dbReference type="NCBI Taxonomy" id="1283301"/>
    <lineage>
        <taxon>Bacteria</taxon>
        <taxon>Bacillati</taxon>
        <taxon>Actinomycetota</taxon>
        <taxon>Actinomycetes</taxon>
        <taxon>Kitasatosporales</taxon>
        <taxon>Streptomycetaceae</taxon>
        <taxon>Streptomyces</taxon>
    </lineage>
</organism>
<keyword evidence="4" id="KW-1185">Reference proteome</keyword>
<evidence type="ECO:0000256" key="1">
    <source>
        <dbReference type="SAM" id="MobiDB-lite"/>
    </source>
</evidence>
<reference evidence="3 4" key="1">
    <citation type="submission" date="2013-02" db="EMBL/GenBank/DDBJ databases">
        <title>Draft Genome Sequence of Streptomyces afghaniensis, Which Produces Compounds of the Julimycin B-Complex.</title>
        <authorList>
            <person name="Gruening B.A."/>
            <person name="Praeg A."/>
            <person name="Erxleben A."/>
            <person name="Guenther S."/>
            <person name="Fiedler H.-P."/>
            <person name="Goodfellow M."/>
            <person name="Mueller M."/>
        </authorList>
    </citation>
    <scope>NUCLEOTIDE SEQUENCE [LARGE SCALE GENOMIC DNA]</scope>
    <source>
        <strain evidence="3 4">772</strain>
    </source>
</reference>
<feature type="compositionally biased region" description="Basic and acidic residues" evidence="1">
    <location>
        <begin position="177"/>
        <end position="191"/>
    </location>
</feature>
<name>S4MYR2_9ACTN</name>
<feature type="compositionally biased region" description="Basic residues" evidence="1">
    <location>
        <begin position="145"/>
        <end position="176"/>
    </location>
</feature>
<evidence type="ECO:0000313" key="4">
    <source>
        <dbReference type="Proteomes" id="UP000015001"/>
    </source>
</evidence>
<feature type="region of interest" description="Disordered" evidence="1">
    <location>
        <begin position="134"/>
        <end position="246"/>
    </location>
</feature>
<dbReference type="PANTHER" id="PTHR11895">
    <property type="entry name" value="TRANSAMIDASE"/>
    <property type="match status" value="1"/>
</dbReference>
<evidence type="ECO:0000313" key="3">
    <source>
        <dbReference type="EMBL" id="EPJ41200.1"/>
    </source>
</evidence>
<dbReference type="Gene3D" id="3.90.1300.10">
    <property type="entry name" value="Amidase signature (AS) domain"/>
    <property type="match status" value="1"/>
</dbReference>
<dbReference type="EMBL" id="AOPY01001332">
    <property type="protein sequence ID" value="EPJ41200.1"/>
    <property type="molecule type" value="Genomic_DNA"/>
</dbReference>
<dbReference type="PANTHER" id="PTHR11895:SF176">
    <property type="entry name" value="AMIDASE AMID-RELATED"/>
    <property type="match status" value="1"/>
</dbReference>
<dbReference type="AlphaFoldDB" id="S4MYR2"/>
<accession>S4MYR2</accession>
<gene>
    <name evidence="3" type="ORF">STAFG_1760</name>
</gene>
<dbReference type="SUPFAM" id="SSF75304">
    <property type="entry name" value="Amidase signature (AS) enzymes"/>
    <property type="match status" value="1"/>
</dbReference>
<feature type="domain" description="Amidase" evidence="2">
    <location>
        <begin position="25"/>
        <end position="142"/>
    </location>
</feature>
<proteinExistence type="predicted"/>
<dbReference type="InterPro" id="IPR000120">
    <property type="entry name" value="Amidase"/>
</dbReference>
<dbReference type="HOGENOM" id="CLU_1128518_0_0_11"/>
<comment type="caution">
    <text evidence="3">The sequence shown here is derived from an EMBL/GenBank/DDBJ whole genome shotgun (WGS) entry which is preliminary data.</text>
</comment>
<sequence length="246" mass="27162">MQPYELTLAAAADAIGARRLSPVELADSVLDRIEQMEPHLRAYVTVDAEGARRAARRAENDIAAGRHRGPLHGIPMGLKDLIDVAGTTTSAGSRVRSGHRAHTDSTVTARLSAAGAVLLGKTHTHEFAYGLTTPQTHNAWDPAGRRRLQRRLSRRRRRRHRHLRPGHRHRRIHPGARRAERGRRPQADLRPRPAPRRHVPVLVPGPRRPDHPHGRGRGPGPRGPGRPRSPRPRVADRTPGALPAGP</sequence>
<dbReference type="Pfam" id="PF01425">
    <property type="entry name" value="Amidase"/>
    <property type="match status" value="1"/>
</dbReference>
<dbReference type="Proteomes" id="UP000015001">
    <property type="component" value="Unassembled WGS sequence"/>
</dbReference>
<dbReference type="PATRIC" id="fig|1283301.3.peg.1736"/>
<dbReference type="InterPro" id="IPR023631">
    <property type="entry name" value="Amidase_dom"/>
</dbReference>
<dbReference type="InterPro" id="IPR036928">
    <property type="entry name" value="AS_sf"/>
</dbReference>
<dbReference type="GO" id="GO:0003824">
    <property type="term" value="F:catalytic activity"/>
    <property type="evidence" value="ECO:0007669"/>
    <property type="project" value="InterPro"/>
</dbReference>